<dbReference type="InterPro" id="IPR010985">
    <property type="entry name" value="Ribbon_hlx_hlx"/>
</dbReference>
<name>B3EP86_CHLPB</name>
<dbReference type="HOGENOM" id="CLU_152494_3_2_10"/>
<dbReference type="GO" id="GO:0006355">
    <property type="term" value="P:regulation of DNA-templated transcription"/>
    <property type="evidence" value="ECO:0007669"/>
    <property type="project" value="InterPro"/>
</dbReference>
<comment type="similarity">
    <text evidence="2">Belongs to the TacA antitoxin family.</text>
</comment>
<dbReference type="AlphaFoldDB" id="B3EP86"/>
<dbReference type="Pfam" id="PF08681">
    <property type="entry name" value="TacA1"/>
    <property type="match status" value="1"/>
</dbReference>
<dbReference type="OrthoDB" id="5472150at2"/>
<proteinExistence type="inferred from homology"/>
<gene>
    <name evidence="3" type="ordered locus">Cphamn1_2321</name>
</gene>
<evidence type="ECO:0008006" key="4">
    <source>
        <dbReference type="Google" id="ProtNLM"/>
    </source>
</evidence>
<organism evidence="3">
    <name type="scientific">Chlorobium phaeobacteroides (strain BS1)</name>
    <dbReference type="NCBI Taxonomy" id="331678"/>
    <lineage>
        <taxon>Bacteria</taxon>
        <taxon>Pseudomonadati</taxon>
        <taxon>Chlorobiota</taxon>
        <taxon>Chlorobiia</taxon>
        <taxon>Chlorobiales</taxon>
        <taxon>Chlorobiaceae</taxon>
        <taxon>Chlorobium/Pelodictyon group</taxon>
        <taxon>Chlorobium</taxon>
    </lineage>
</organism>
<evidence type="ECO:0000313" key="3">
    <source>
        <dbReference type="EMBL" id="ACE05225.1"/>
    </source>
</evidence>
<dbReference type="STRING" id="331678.Cphamn1_2321"/>
<dbReference type="InterPro" id="IPR014795">
    <property type="entry name" value="TacA_1-like"/>
</dbReference>
<dbReference type="Gene3D" id="1.20.5.780">
    <property type="entry name" value="Single helix bin"/>
    <property type="match status" value="1"/>
</dbReference>
<dbReference type="EMBL" id="CP001101">
    <property type="protein sequence ID" value="ACE05225.1"/>
    <property type="molecule type" value="Genomic_DNA"/>
</dbReference>
<dbReference type="PANTHER" id="PTHR35401:SF2">
    <property type="entry name" value="ABC-TYPE TRANSPORT SYSTEM"/>
    <property type="match status" value="1"/>
</dbReference>
<sequence>MPQVPVEHNERLSLRIAAEEKSILMRAAALEHTHLTDFVISKVVSAARQVIERHERLELSERDSQHVLKLLEEPPAPNEKLTAAAFALPKQR</sequence>
<reference evidence="3" key="1">
    <citation type="submission" date="2008-06" db="EMBL/GenBank/DDBJ databases">
        <title>Complete sequence of Chlorobium phaeobacteroides BS1.</title>
        <authorList>
            <consortium name="US DOE Joint Genome Institute"/>
            <person name="Lucas S."/>
            <person name="Copeland A."/>
            <person name="Lapidus A."/>
            <person name="Glavina del Rio T."/>
            <person name="Dalin E."/>
            <person name="Tice H."/>
            <person name="Bruce D."/>
            <person name="Goodwin L."/>
            <person name="Pitluck S."/>
            <person name="Schmutz J."/>
            <person name="Larimer F."/>
            <person name="Land M."/>
            <person name="Hauser L."/>
            <person name="Kyrpides N."/>
            <person name="Ovchinnikova G."/>
            <person name="Li T."/>
            <person name="Liu Z."/>
            <person name="Zhao F."/>
            <person name="Overmann J."/>
            <person name="Bryant D.A."/>
            <person name="Richardson P."/>
        </authorList>
    </citation>
    <scope>NUCLEOTIDE SEQUENCE [LARGE SCALE GENOMIC DNA]</scope>
    <source>
        <strain evidence="3">BS1</strain>
    </source>
</reference>
<dbReference type="KEGG" id="cpb:Cphamn1_2321"/>
<evidence type="ECO:0000256" key="2">
    <source>
        <dbReference type="ARBA" id="ARBA00049988"/>
    </source>
</evidence>
<keyword evidence="1" id="KW-1277">Toxin-antitoxin system</keyword>
<dbReference type="eggNOG" id="COG4453">
    <property type="taxonomic scope" value="Bacteria"/>
</dbReference>
<protein>
    <recommendedName>
        <fullName evidence="4">DUF1778 domain-containing protein</fullName>
    </recommendedName>
</protein>
<dbReference type="PANTHER" id="PTHR35401">
    <property type="entry name" value="COPG FAMILY HELIX-TURN-HELIX PROTEIN-RELATED-RELATED"/>
    <property type="match status" value="1"/>
</dbReference>
<accession>B3EP86</accession>
<evidence type="ECO:0000256" key="1">
    <source>
        <dbReference type="ARBA" id="ARBA00022649"/>
    </source>
</evidence>
<dbReference type="SUPFAM" id="SSF47598">
    <property type="entry name" value="Ribbon-helix-helix"/>
    <property type="match status" value="1"/>
</dbReference>